<dbReference type="EMBL" id="JAHLQT010010116">
    <property type="protein sequence ID" value="KAG7173252.1"/>
    <property type="molecule type" value="Genomic_DNA"/>
</dbReference>
<dbReference type="Proteomes" id="UP000747542">
    <property type="component" value="Unassembled WGS sequence"/>
</dbReference>
<protein>
    <submittedName>
        <fullName evidence="1">Uncharacterized protein</fullName>
    </submittedName>
</protein>
<reference evidence="1" key="1">
    <citation type="journal article" date="2021" name="Sci. Adv.">
        <title>The American lobster genome reveals insights on longevity, neural, and immune adaptations.</title>
        <authorList>
            <person name="Polinski J.M."/>
            <person name="Zimin A.V."/>
            <person name="Clark K.F."/>
            <person name="Kohn A.B."/>
            <person name="Sadowski N."/>
            <person name="Timp W."/>
            <person name="Ptitsyn A."/>
            <person name="Khanna P."/>
            <person name="Romanova D.Y."/>
            <person name="Williams P."/>
            <person name="Greenwood S.J."/>
            <person name="Moroz L.L."/>
            <person name="Walt D.R."/>
            <person name="Bodnar A.G."/>
        </authorList>
    </citation>
    <scope>NUCLEOTIDE SEQUENCE</scope>
    <source>
        <strain evidence="1">GMGI-L3</strain>
    </source>
</reference>
<dbReference type="AlphaFoldDB" id="A0A8J5TJS6"/>
<organism evidence="1 2">
    <name type="scientific">Homarus americanus</name>
    <name type="common">American lobster</name>
    <dbReference type="NCBI Taxonomy" id="6706"/>
    <lineage>
        <taxon>Eukaryota</taxon>
        <taxon>Metazoa</taxon>
        <taxon>Ecdysozoa</taxon>
        <taxon>Arthropoda</taxon>
        <taxon>Crustacea</taxon>
        <taxon>Multicrustacea</taxon>
        <taxon>Malacostraca</taxon>
        <taxon>Eumalacostraca</taxon>
        <taxon>Eucarida</taxon>
        <taxon>Decapoda</taxon>
        <taxon>Pleocyemata</taxon>
        <taxon>Astacidea</taxon>
        <taxon>Nephropoidea</taxon>
        <taxon>Nephropidae</taxon>
        <taxon>Homarus</taxon>
    </lineage>
</organism>
<evidence type="ECO:0000313" key="1">
    <source>
        <dbReference type="EMBL" id="KAG7173252.1"/>
    </source>
</evidence>
<comment type="caution">
    <text evidence="1">The sequence shown here is derived from an EMBL/GenBank/DDBJ whole genome shotgun (WGS) entry which is preliminary data.</text>
</comment>
<proteinExistence type="predicted"/>
<name>A0A8J5TJS6_HOMAM</name>
<gene>
    <name evidence="1" type="ORF">Hamer_G014576</name>
</gene>
<evidence type="ECO:0000313" key="2">
    <source>
        <dbReference type="Proteomes" id="UP000747542"/>
    </source>
</evidence>
<sequence length="30" mass="3648">MDKKDGNIDQLCNDEVYVCMYVLHLKWAFR</sequence>
<keyword evidence="2" id="KW-1185">Reference proteome</keyword>
<accession>A0A8J5TJS6</accession>